<protein>
    <submittedName>
        <fullName evidence="1">Uncharacterized protein</fullName>
    </submittedName>
</protein>
<sequence length="82" mass="8738">MLPGKPPMYKISAGHNVERLAPLLAPDPAALVLAALLSYGPLHVVQLPRRGPVLVEILAVAEVPRYALHAVRVHERLGVPAA</sequence>
<keyword evidence="2" id="KW-1185">Reference proteome</keyword>
<reference evidence="1" key="1">
    <citation type="submission" date="2022-12" db="EMBL/GenBank/DDBJ databases">
        <title>Genome Sequence of Lasiodiplodia mahajangana.</title>
        <authorList>
            <person name="Buettner E."/>
        </authorList>
    </citation>
    <scope>NUCLEOTIDE SEQUENCE</scope>
    <source>
        <strain evidence="1">VT137</strain>
    </source>
</reference>
<gene>
    <name evidence="1" type="ORF">O1611_g606</name>
</gene>
<organism evidence="1 2">
    <name type="scientific">Lasiodiplodia mahajangana</name>
    <dbReference type="NCBI Taxonomy" id="1108764"/>
    <lineage>
        <taxon>Eukaryota</taxon>
        <taxon>Fungi</taxon>
        <taxon>Dikarya</taxon>
        <taxon>Ascomycota</taxon>
        <taxon>Pezizomycotina</taxon>
        <taxon>Dothideomycetes</taxon>
        <taxon>Dothideomycetes incertae sedis</taxon>
        <taxon>Botryosphaeriales</taxon>
        <taxon>Botryosphaeriaceae</taxon>
        <taxon>Lasiodiplodia</taxon>
    </lineage>
</organism>
<evidence type="ECO:0000313" key="2">
    <source>
        <dbReference type="Proteomes" id="UP001153332"/>
    </source>
</evidence>
<accession>A0ACC2K0N4</accession>
<dbReference type="Proteomes" id="UP001153332">
    <property type="component" value="Unassembled WGS sequence"/>
</dbReference>
<proteinExistence type="predicted"/>
<name>A0ACC2K0N4_9PEZI</name>
<comment type="caution">
    <text evidence="1">The sequence shown here is derived from an EMBL/GenBank/DDBJ whole genome shotgun (WGS) entry which is preliminary data.</text>
</comment>
<dbReference type="EMBL" id="JAPUUL010000055">
    <property type="protein sequence ID" value="KAJ8133017.1"/>
    <property type="molecule type" value="Genomic_DNA"/>
</dbReference>
<evidence type="ECO:0000313" key="1">
    <source>
        <dbReference type="EMBL" id="KAJ8133017.1"/>
    </source>
</evidence>